<evidence type="ECO:0000313" key="1">
    <source>
        <dbReference type="EMBL" id="PVH64482.1"/>
    </source>
</evidence>
<dbReference type="AlphaFoldDB" id="A0A2T8KQT5"/>
<organism evidence="1">
    <name type="scientific">Panicum hallii</name>
    <dbReference type="NCBI Taxonomy" id="206008"/>
    <lineage>
        <taxon>Eukaryota</taxon>
        <taxon>Viridiplantae</taxon>
        <taxon>Streptophyta</taxon>
        <taxon>Embryophyta</taxon>
        <taxon>Tracheophyta</taxon>
        <taxon>Spermatophyta</taxon>
        <taxon>Magnoliopsida</taxon>
        <taxon>Liliopsida</taxon>
        <taxon>Poales</taxon>
        <taxon>Poaceae</taxon>
        <taxon>PACMAD clade</taxon>
        <taxon>Panicoideae</taxon>
        <taxon>Panicodae</taxon>
        <taxon>Paniceae</taxon>
        <taxon>Panicinae</taxon>
        <taxon>Panicum</taxon>
        <taxon>Panicum sect. Panicum</taxon>
    </lineage>
</organism>
<gene>
    <name evidence="1" type="ORF">PAHAL_2G281500</name>
</gene>
<protein>
    <submittedName>
        <fullName evidence="1">Uncharacterized protein</fullName>
    </submittedName>
</protein>
<accession>A0A2T8KQT5</accession>
<dbReference type="EMBL" id="CM008047">
    <property type="protein sequence ID" value="PVH64482.1"/>
    <property type="molecule type" value="Genomic_DNA"/>
</dbReference>
<sequence length="76" mass="8615">MFVLAVAIHNYIPLCVSEGYLFFLSMKQIHVKIYPSIGFPMRTQLKGTTYVVFHSLMTNLQPLNFALATSLSFNCP</sequence>
<reference evidence="1" key="1">
    <citation type="submission" date="2018-04" db="EMBL/GenBank/DDBJ databases">
        <title>WGS assembly of Panicum hallii.</title>
        <authorList>
            <person name="Lovell J."/>
            <person name="Jenkins J."/>
            <person name="Lowry D."/>
            <person name="Mamidi S."/>
            <person name="Sreedasyam A."/>
            <person name="Weng X."/>
            <person name="Barry K."/>
            <person name="Bonette J."/>
            <person name="Campitelli B."/>
            <person name="Daum C."/>
            <person name="Gordon S."/>
            <person name="Gould B."/>
            <person name="Lipzen A."/>
            <person name="Macqueen A."/>
            <person name="Palacio-Mejia J."/>
            <person name="Plott C."/>
            <person name="Shakirov E."/>
            <person name="Shu S."/>
            <person name="Yoshinaga Y."/>
            <person name="Zane M."/>
            <person name="Rokhsar D."/>
            <person name="Grimwood J."/>
            <person name="Schmutz J."/>
            <person name="Juenger T."/>
        </authorList>
    </citation>
    <scope>NUCLEOTIDE SEQUENCE [LARGE SCALE GENOMIC DNA]</scope>
    <source>
        <strain evidence="1">FIL2</strain>
    </source>
</reference>
<dbReference type="Gramene" id="PVH64482">
    <property type="protein sequence ID" value="PVH64482"/>
    <property type="gene ID" value="PAHAL_2G281500"/>
</dbReference>
<name>A0A2T8KQT5_9POAL</name>
<dbReference type="Proteomes" id="UP000243499">
    <property type="component" value="Chromosome 2"/>
</dbReference>
<proteinExistence type="predicted"/>